<gene>
    <name evidence="2" type="ORF">LTR84_008406</name>
</gene>
<accession>A0AAV9N0C7</accession>
<comment type="caution">
    <text evidence="2">The sequence shown here is derived from an EMBL/GenBank/DDBJ whole genome shotgun (WGS) entry which is preliminary data.</text>
</comment>
<dbReference type="RefSeq" id="XP_064701857.1">
    <property type="nucleotide sequence ID" value="XM_064851952.1"/>
</dbReference>
<evidence type="ECO:0000313" key="3">
    <source>
        <dbReference type="Proteomes" id="UP001358417"/>
    </source>
</evidence>
<dbReference type="EMBL" id="JAVRRD010000031">
    <property type="protein sequence ID" value="KAK5046263.1"/>
    <property type="molecule type" value="Genomic_DNA"/>
</dbReference>
<keyword evidence="3" id="KW-1185">Reference proteome</keyword>
<name>A0AAV9N0C7_9EURO</name>
<evidence type="ECO:0008006" key="4">
    <source>
        <dbReference type="Google" id="ProtNLM"/>
    </source>
</evidence>
<proteinExistence type="predicted"/>
<evidence type="ECO:0000256" key="1">
    <source>
        <dbReference type="SAM" id="MobiDB-lite"/>
    </source>
</evidence>
<feature type="region of interest" description="Disordered" evidence="1">
    <location>
        <begin position="43"/>
        <end position="67"/>
    </location>
</feature>
<dbReference type="PANTHER" id="PTHR38111">
    <property type="entry name" value="ZN(2)-C6 FUNGAL-TYPE DOMAIN-CONTAINING PROTEIN-RELATED"/>
    <property type="match status" value="1"/>
</dbReference>
<dbReference type="GeneID" id="89976569"/>
<dbReference type="InterPro" id="IPR053178">
    <property type="entry name" value="Osmoadaptation_assoc"/>
</dbReference>
<dbReference type="Proteomes" id="UP001358417">
    <property type="component" value="Unassembled WGS sequence"/>
</dbReference>
<organism evidence="2 3">
    <name type="scientific">Exophiala bonariae</name>
    <dbReference type="NCBI Taxonomy" id="1690606"/>
    <lineage>
        <taxon>Eukaryota</taxon>
        <taxon>Fungi</taxon>
        <taxon>Dikarya</taxon>
        <taxon>Ascomycota</taxon>
        <taxon>Pezizomycotina</taxon>
        <taxon>Eurotiomycetes</taxon>
        <taxon>Chaetothyriomycetidae</taxon>
        <taxon>Chaetothyriales</taxon>
        <taxon>Herpotrichiellaceae</taxon>
        <taxon>Exophiala</taxon>
    </lineage>
</organism>
<reference evidence="2 3" key="1">
    <citation type="submission" date="2023-08" db="EMBL/GenBank/DDBJ databases">
        <title>Black Yeasts Isolated from many extreme environments.</title>
        <authorList>
            <person name="Coleine C."/>
            <person name="Stajich J.E."/>
            <person name="Selbmann L."/>
        </authorList>
    </citation>
    <scope>NUCLEOTIDE SEQUENCE [LARGE SCALE GENOMIC DNA]</scope>
    <source>
        <strain evidence="2 3">CCFEE 5792</strain>
    </source>
</reference>
<dbReference type="AlphaFoldDB" id="A0AAV9N0C7"/>
<sequence length="513" mass="58058">MANHRGGLDESKPTCKRCDKAGYTCAGYERKLELRFHSFSNEAEQQTTAGVSKTTKEPPPCHQRIPKSLVLSSNDDPEDFVPSDMSLVAFREDIQFAYLFDNFVWSSYGTPWLQLSAEGKIDSLSLEACRAFSLSIFGKHHHQPDIEVSGAIHYDKAVRALSSRLSNVGAPGSEDLIIPIMILLMQSSTTPDPQAAAFHLQGLLRLIQICGPRKFSTSMLRNAFESCRATLVTVALITKTRTFLEQPIWLTEPWFEIGASNKSFQNQLVDVLVYIPGFLQDQAHLEQVQSAELKGDLIRRIEFQIERIYQWRWRWEASNSNAVWEADPEMLPAEYLSTHFRPIRSFLVFSSSAQATEVSLYNAVLLCLLGLLWTLKPTDDRTPSPPTTPTTPLNLPGDVEFLTQPAVEICRAFEYQLMHVKNSRDSALFWLFPLGLASRVLEDDSNMMLWIKTMLETSQVTRGYGTGSNAYGFGFYKFPKIRRRRVYQPLIQPQYSSETLKQYSSGSSTTSDE</sequence>
<dbReference type="PANTHER" id="PTHR38111:SF2">
    <property type="entry name" value="FINGER DOMAIN PROTEIN, PUTATIVE (AFU_ORTHOLOGUE AFUA_1G01560)-RELATED"/>
    <property type="match status" value="1"/>
</dbReference>
<protein>
    <recommendedName>
        <fullName evidence="4">Zn(2)-C6 fungal-type domain-containing protein</fullName>
    </recommendedName>
</protein>
<evidence type="ECO:0000313" key="2">
    <source>
        <dbReference type="EMBL" id="KAK5046263.1"/>
    </source>
</evidence>
<feature type="compositionally biased region" description="Polar residues" evidence="1">
    <location>
        <begin position="43"/>
        <end position="53"/>
    </location>
</feature>